<feature type="compositionally biased region" description="Polar residues" evidence="1">
    <location>
        <begin position="185"/>
        <end position="197"/>
    </location>
</feature>
<dbReference type="Proteomes" id="UP000053732">
    <property type="component" value="Unassembled WGS sequence"/>
</dbReference>
<name>A0A0G4PU28_PENC3</name>
<gene>
    <name evidence="2" type="ORF">PCAMFM013_S038g000064</name>
</gene>
<dbReference type="EMBL" id="HG793171">
    <property type="protein sequence ID" value="CRL29661.1"/>
    <property type="molecule type" value="Genomic_DNA"/>
</dbReference>
<proteinExistence type="predicted"/>
<evidence type="ECO:0000313" key="3">
    <source>
        <dbReference type="Proteomes" id="UP000053732"/>
    </source>
</evidence>
<reference evidence="2 3" key="1">
    <citation type="journal article" date="2014" name="Nat. Commun.">
        <title>Multiple recent horizontal transfers of a large genomic region in cheese making fungi.</title>
        <authorList>
            <person name="Cheeseman K."/>
            <person name="Ropars J."/>
            <person name="Renault P."/>
            <person name="Dupont J."/>
            <person name="Gouzy J."/>
            <person name="Branca A."/>
            <person name="Abraham A.L."/>
            <person name="Ceppi M."/>
            <person name="Conseiller E."/>
            <person name="Debuchy R."/>
            <person name="Malagnac F."/>
            <person name="Goarin A."/>
            <person name="Silar P."/>
            <person name="Lacoste S."/>
            <person name="Sallet E."/>
            <person name="Bensimon A."/>
            <person name="Giraud T."/>
            <person name="Brygoo Y."/>
        </authorList>
    </citation>
    <scope>NUCLEOTIDE SEQUENCE [LARGE SCALE GENOMIC DNA]</scope>
    <source>
        <strain evidence="3">FM 013</strain>
    </source>
</reference>
<sequence length="572" mass="66487">MPKLPPPPHPFKNPVQTEEVYDLESEADNALAVNQIPKNIVWEDLEDLEDEELHSRRHSKKQASNEQREMLEEVTESIWASLETIYSTDLDSLRIPCVNTYEKQEAMRLAIENGKVNRTFLGNFILRTWEAIQDERKEDKKRQPPPPSDSLERKKNNKRRKSSPSNFLGAQKRHGFDPDTRKWMLQTQPSTGNTTTDLEPHRVTFSSLKTLADDLIEKLAQPDFEVHRFKFYQNEILCFGSLQNLKDRIGKCILPEVRQLEGQRITRQMLDDIHSLQDPLSKWPAIGGYLLYITSSEATSEAEEYWRPYVGQASLLIRRIPQHITEVLQGHIHTLCYWVASKPGRQLNFMRLWEIIEEEEEEDTYQSLELLNTLLEMIFCLGFQSLPLPTLNRFLGPQEFSLRGLNVVSPLLQNITLSPNERAECRQWLRFSPSLETQQFAETRAKELQQRQNLSLQPSSQRPNYEDIQREFRDQIIPYSCPFLTHKDEVTGKIPSNLRQPIDNTIIEKSVAVYLKEQGVEEYLQAFPFSSNEAPIRFILDFDIPSLKYNGENFPRAKLPHLAIQFPGSLCP</sequence>
<dbReference type="STRING" id="1429867.A0A0G4PU28"/>
<evidence type="ECO:0000313" key="2">
    <source>
        <dbReference type="EMBL" id="CRL29661.1"/>
    </source>
</evidence>
<evidence type="ECO:0000256" key="1">
    <source>
        <dbReference type="SAM" id="MobiDB-lite"/>
    </source>
</evidence>
<protein>
    <submittedName>
        <fullName evidence="2">Str. FM013</fullName>
    </submittedName>
</protein>
<keyword evidence="3" id="KW-1185">Reference proteome</keyword>
<feature type="region of interest" description="Disordered" evidence="1">
    <location>
        <begin position="135"/>
        <end position="198"/>
    </location>
</feature>
<accession>A0A0G4PU28</accession>
<organism evidence="2 3">
    <name type="scientific">Penicillium camemberti (strain FM 013)</name>
    <dbReference type="NCBI Taxonomy" id="1429867"/>
    <lineage>
        <taxon>Eukaryota</taxon>
        <taxon>Fungi</taxon>
        <taxon>Dikarya</taxon>
        <taxon>Ascomycota</taxon>
        <taxon>Pezizomycotina</taxon>
        <taxon>Eurotiomycetes</taxon>
        <taxon>Eurotiomycetidae</taxon>
        <taxon>Eurotiales</taxon>
        <taxon>Aspergillaceae</taxon>
        <taxon>Penicillium</taxon>
    </lineage>
</organism>
<dbReference type="AlphaFoldDB" id="A0A0G4PU28"/>